<dbReference type="Pfam" id="PF00528">
    <property type="entry name" value="BPD_transp_1"/>
    <property type="match status" value="1"/>
</dbReference>
<gene>
    <name evidence="12" type="ORF">IAD24_06045</name>
</gene>
<evidence type="ECO:0000256" key="5">
    <source>
        <dbReference type="ARBA" id="ARBA00022856"/>
    </source>
</evidence>
<evidence type="ECO:0000256" key="9">
    <source>
        <dbReference type="ARBA" id="ARBA00024202"/>
    </source>
</evidence>
<feature type="transmembrane region" description="Helical" evidence="10">
    <location>
        <begin position="104"/>
        <end position="123"/>
    </location>
</feature>
<keyword evidence="2 10" id="KW-0813">Transport</keyword>
<comment type="similarity">
    <text evidence="9">Belongs to the binding-protein-dependent transport system permease family. OppBC subfamily.</text>
</comment>
<feature type="domain" description="ABC transmembrane type-1" evidence="11">
    <location>
        <begin position="39"/>
        <end position="233"/>
    </location>
</feature>
<comment type="caution">
    <text evidence="12">The sequence shown here is derived from an EMBL/GenBank/DDBJ whole genome shotgun (WGS) entry which is preliminary data.</text>
</comment>
<name>A0A9D1STG0_9FIRM</name>
<sequence>QCRICYYNYYTYVNGNEPFYIMGTNSIGQDLFACIGIGARFSIVFAILVSAINLTIGAIYGAIQGYYGGKVDLVMDRIADILYDIPFIVAVTLFQLHLAQKVGVVPSFLFAYVLTGWIGMAALTRKQFYRFKGQEFVLAARTLGASDWRLMFKHIFPNALGTIITSCALVIPNVISSETQLTYLGIINLQEFAGTSIGTLMSQGQVSMTSSPHAMFWPALFVSLLLISFNLFGNGLRDAFNPTLRGGED</sequence>
<keyword evidence="6" id="KW-0653">Protein transport</keyword>
<keyword evidence="5" id="KW-0571">Peptide transport</keyword>
<proteinExistence type="inferred from homology"/>
<dbReference type="PANTHER" id="PTHR43386">
    <property type="entry name" value="OLIGOPEPTIDE TRANSPORT SYSTEM PERMEASE PROTEIN APPC"/>
    <property type="match status" value="1"/>
</dbReference>
<keyword evidence="3" id="KW-1003">Cell membrane</keyword>
<evidence type="ECO:0000256" key="7">
    <source>
        <dbReference type="ARBA" id="ARBA00022989"/>
    </source>
</evidence>
<dbReference type="GO" id="GO:0015031">
    <property type="term" value="P:protein transport"/>
    <property type="evidence" value="ECO:0007669"/>
    <property type="project" value="UniProtKB-KW"/>
</dbReference>
<evidence type="ECO:0000259" key="11">
    <source>
        <dbReference type="PROSITE" id="PS50928"/>
    </source>
</evidence>
<evidence type="ECO:0000313" key="13">
    <source>
        <dbReference type="Proteomes" id="UP000824128"/>
    </source>
</evidence>
<dbReference type="PROSITE" id="PS50928">
    <property type="entry name" value="ABC_TM1"/>
    <property type="match status" value="1"/>
</dbReference>
<evidence type="ECO:0000256" key="8">
    <source>
        <dbReference type="ARBA" id="ARBA00023136"/>
    </source>
</evidence>
<dbReference type="Gene3D" id="1.10.3720.10">
    <property type="entry name" value="MetI-like"/>
    <property type="match status" value="1"/>
</dbReference>
<feature type="transmembrane region" description="Helical" evidence="10">
    <location>
        <begin position="155"/>
        <end position="175"/>
    </location>
</feature>
<evidence type="ECO:0000256" key="2">
    <source>
        <dbReference type="ARBA" id="ARBA00022448"/>
    </source>
</evidence>
<organism evidence="12 13">
    <name type="scientific">Candidatus Aphodomorpha intestinavium</name>
    <dbReference type="NCBI Taxonomy" id="2840672"/>
    <lineage>
        <taxon>Bacteria</taxon>
        <taxon>Bacillati</taxon>
        <taxon>Bacillota</taxon>
        <taxon>Clostridia</taxon>
        <taxon>Eubacteriales</taxon>
        <taxon>Candidatus Aphodomorpha</taxon>
    </lineage>
</organism>
<dbReference type="PANTHER" id="PTHR43386:SF24">
    <property type="entry name" value="OLIGOPEPTIDE TRANSPORT SYSTEM PERMEASE PROTEIN AMID"/>
    <property type="match status" value="1"/>
</dbReference>
<evidence type="ECO:0000256" key="4">
    <source>
        <dbReference type="ARBA" id="ARBA00022692"/>
    </source>
</evidence>
<dbReference type="GO" id="GO:0055085">
    <property type="term" value="P:transmembrane transport"/>
    <property type="evidence" value="ECO:0007669"/>
    <property type="project" value="InterPro"/>
</dbReference>
<evidence type="ECO:0000256" key="6">
    <source>
        <dbReference type="ARBA" id="ARBA00022927"/>
    </source>
</evidence>
<dbReference type="CDD" id="cd06261">
    <property type="entry name" value="TM_PBP2"/>
    <property type="match status" value="1"/>
</dbReference>
<dbReference type="InterPro" id="IPR000515">
    <property type="entry name" value="MetI-like"/>
</dbReference>
<feature type="transmembrane region" description="Helical" evidence="10">
    <location>
        <begin position="214"/>
        <end position="232"/>
    </location>
</feature>
<accession>A0A9D1STG0</accession>
<dbReference type="GO" id="GO:0015833">
    <property type="term" value="P:peptide transport"/>
    <property type="evidence" value="ECO:0007669"/>
    <property type="project" value="UniProtKB-KW"/>
</dbReference>
<dbReference type="AlphaFoldDB" id="A0A9D1STG0"/>
<reference evidence="12" key="1">
    <citation type="submission" date="2020-10" db="EMBL/GenBank/DDBJ databases">
        <authorList>
            <person name="Gilroy R."/>
        </authorList>
    </citation>
    <scope>NUCLEOTIDE SEQUENCE</scope>
    <source>
        <strain evidence="12">ChiGjej2B2-16831</strain>
    </source>
</reference>
<feature type="transmembrane region" description="Helical" evidence="10">
    <location>
        <begin position="41"/>
        <end position="60"/>
    </location>
</feature>
<keyword evidence="8 10" id="KW-0472">Membrane</keyword>
<evidence type="ECO:0000256" key="3">
    <source>
        <dbReference type="ARBA" id="ARBA00022475"/>
    </source>
</evidence>
<comment type="subcellular location">
    <subcellularLocation>
        <location evidence="1 10">Cell membrane</location>
        <topology evidence="1 10">Multi-pass membrane protein</topology>
    </subcellularLocation>
</comment>
<dbReference type="SUPFAM" id="SSF161098">
    <property type="entry name" value="MetI-like"/>
    <property type="match status" value="1"/>
</dbReference>
<dbReference type="GO" id="GO:0005886">
    <property type="term" value="C:plasma membrane"/>
    <property type="evidence" value="ECO:0007669"/>
    <property type="project" value="UniProtKB-SubCell"/>
</dbReference>
<dbReference type="Proteomes" id="UP000824128">
    <property type="component" value="Unassembled WGS sequence"/>
</dbReference>
<feature type="non-terminal residue" evidence="12">
    <location>
        <position position="1"/>
    </location>
</feature>
<dbReference type="EMBL" id="DVNZ01000191">
    <property type="protein sequence ID" value="HIU94705.1"/>
    <property type="molecule type" value="Genomic_DNA"/>
</dbReference>
<keyword evidence="7 10" id="KW-1133">Transmembrane helix</keyword>
<evidence type="ECO:0000256" key="10">
    <source>
        <dbReference type="RuleBase" id="RU363032"/>
    </source>
</evidence>
<reference evidence="12" key="2">
    <citation type="journal article" date="2021" name="PeerJ">
        <title>Extensive microbial diversity within the chicken gut microbiome revealed by metagenomics and culture.</title>
        <authorList>
            <person name="Gilroy R."/>
            <person name="Ravi A."/>
            <person name="Getino M."/>
            <person name="Pursley I."/>
            <person name="Horton D.L."/>
            <person name="Alikhan N.F."/>
            <person name="Baker D."/>
            <person name="Gharbi K."/>
            <person name="Hall N."/>
            <person name="Watson M."/>
            <person name="Adriaenssens E.M."/>
            <person name="Foster-Nyarko E."/>
            <person name="Jarju S."/>
            <person name="Secka A."/>
            <person name="Antonio M."/>
            <person name="Oren A."/>
            <person name="Chaudhuri R.R."/>
            <person name="La Ragione R."/>
            <person name="Hildebrand F."/>
            <person name="Pallen M.J."/>
        </authorList>
    </citation>
    <scope>NUCLEOTIDE SEQUENCE</scope>
    <source>
        <strain evidence="12">ChiGjej2B2-16831</strain>
    </source>
</reference>
<dbReference type="InterPro" id="IPR035906">
    <property type="entry name" value="MetI-like_sf"/>
</dbReference>
<dbReference type="InterPro" id="IPR050366">
    <property type="entry name" value="BP-dependent_transpt_permease"/>
</dbReference>
<keyword evidence="4 10" id="KW-0812">Transmembrane</keyword>
<protein>
    <submittedName>
        <fullName evidence="12">ABC transporter permease</fullName>
    </submittedName>
</protein>
<evidence type="ECO:0000313" key="12">
    <source>
        <dbReference type="EMBL" id="HIU94705.1"/>
    </source>
</evidence>
<evidence type="ECO:0000256" key="1">
    <source>
        <dbReference type="ARBA" id="ARBA00004651"/>
    </source>
</evidence>